<evidence type="ECO:0000256" key="4">
    <source>
        <dbReference type="ARBA" id="ARBA00022723"/>
    </source>
</evidence>
<evidence type="ECO:0000256" key="10">
    <source>
        <dbReference type="RuleBase" id="RU361274"/>
    </source>
</evidence>
<evidence type="ECO:0000256" key="6">
    <source>
        <dbReference type="ARBA" id="ARBA00022833"/>
    </source>
</evidence>
<comment type="catalytic activity">
    <reaction evidence="1">
        <text>inosine + phosphate = alpha-D-ribose 1-phosphate + hypoxanthine</text>
        <dbReference type="Rhea" id="RHEA:27646"/>
        <dbReference type="ChEBI" id="CHEBI:17368"/>
        <dbReference type="ChEBI" id="CHEBI:17596"/>
        <dbReference type="ChEBI" id="CHEBI:43474"/>
        <dbReference type="ChEBI" id="CHEBI:57720"/>
        <dbReference type="EC" id="2.4.2.1"/>
    </reaction>
    <physiologicalReaction direction="left-to-right" evidence="1">
        <dbReference type="Rhea" id="RHEA:27647"/>
    </physiologicalReaction>
</comment>
<sequence>MRRLIFPEIFEGNVTAFFTGKDPGANIDEIAGIVGIERGNIFLPIQKHTEKVMLLESSREPIIADAVVTKERGVLIGVRVADCVPVLIYEKERGIIGAVHAGWRGTAAGILKKTIMMIMERYIVGPKVFYVAIGPSIKGCSYEVDYEVSEAVIKATGEGDYYSCKGEEYFLDLPSANKYQTLSLGVPEENIWISDECTYCNPDKFYSYRYARGSTGRQAAFIGKLG</sequence>
<evidence type="ECO:0000256" key="3">
    <source>
        <dbReference type="ARBA" id="ARBA00022679"/>
    </source>
</evidence>
<dbReference type="SUPFAM" id="SSF64438">
    <property type="entry name" value="CNF1/YfiH-like putative cysteine hydrolases"/>
    <property type="match status" value="1"/>
</dbReference>
<evidence type="ECO:0000256" key="9">
    <source>
        <dbReference type="ARBA" id="ARBA00049893"/>
    </source>
</evidence>
<accession>A0A2U3QK31</accession>
<comment type="catalytic activity">
    <reaction evidence="8">
        <text>adenosine + phosphate = alpha-D-ribose 1-phosphate + adenine</text>
        <dbReference type="Rhea" id="RHEA:27642"/>
        <dbReference type="ChEBI" id="CHEBI:16335"/>
        <dbReference type="ChEBI" id="CHEBI:16708"/>
        <dbReference type="ChEBI" id="CHEBI:43474"/>
        <dbReference type="ChEBI" id="CHEBI:57720"/>
        <dbReference type="EC" id="2.4.2.1"/>
    </reaction>
    <physiologicalReaction direction="left-to-right" evidence="8">
        <dbReference type="Rhea" id="RHEA:27643"/>
    </physiologicalReaction>
</comment>
<keyword evidence="4" id="KW-0479">Metal-binding</keyword>
<evidence type="ECO:0000256" key="2">
    <source>
        <dbReference type="ARBA" id="ARBA00007353"/>
    </source>
</evidence>
<dbReference type="InterPro" id="IPR003730">
    <property type="entry name" value="Cu_polyphenol_OxRdtase"/>
</dbReference>
<evidence type="ECO:0000256" key="7">
    <source>
        <dbReference type="ARBA" id="ARBA00047989"/>
    </source>
</evidence>
<dbReference type="Pfam" id="PF02578">
    <property type="entry name" value="Cu-oxidase_4"/>
    <property type="match status" value="1"/>
</dbReference>
<evidence type="ECO:0000256" key="8">
    <source>
        <dbReference type="ARBA" id="ARBA00048968"/>
    </source>
</evidence>
<keyword evidence="5" id="KW-0378">Hydrolase</keyword>
<dbReference type="GO" id="GO:0017061">
    <property type="term" value="F:S-methyl-5-thioadenosine phosphorylase activity"/>
    <property type="evidence" value="ECO:0007669"/>
    <property type="project" value="UniProtKB-EC"/>
</dbReference>
<name>A0A2U3QK31_9BACT</name>
<reference evidence="12" key="1">
    <citation type="submission" date="2018-03" db="EMBL/GenBank/DDBJ databases">
        <authorList>
            <person name="Zecchin S."/>
        </authorList>
    </citation>
    <scope>NUCLEOTIDE SEQUENCE [LARGE SCALE GENOMIC DNA]</scope>
</reference>
<dbReference type="CDD" id="cd16833">
    <property type="entry name" value="YfiH"/>
    <property type="match status" value="1"/>
</dbReference>
<dbReference type="InterPro" id="IPR011324">
    <property type="entry name" value="Cytotoxic_necrot_fac-like_cat"/>
</dbReference>
<dbReference type="InterPro" id="IPR038371">
    <property type="entry name" value="Cu_polyphenol_OxRdtase_sf"/>
</dbReference>
<proteinExistence type="inferred from homology"/>
<comment type="similarity">
    <text evidence="2 10">Belongs to the purine nucleoside phosphorylase YfiH/LACC1 family.</text>
</comment>
<evidence type="ECO:0000313" key="11">
    <source>
        <dbReference type="EMBL" id="SPQ01773.1"/>
    </source>
</evidence>
<evidence type="ECO:0000313" key="12">
    <source>
        <dbReference type="Proteomes" id="UP000245125"/>
    </source>
</evidence>
<gene>
    <name evidence="11" type="ORF">NBG4_70036</name>
</gene>
<keyword evidence="6" id="KW-0862">Zinc</keyword>
<dbReference type="PANTHER" id="PTHR30616:SF2">
    <property type="entry name" value="PURINE NUCLEOSIDE PHOSPHORYLASE LACC1"/>
    <property type="match status" value="1"/>
</dbReference>
<dbReference type="GO" id="GO:0005507">
    <property type="term" value="F:copper ion binding"/>
    <property type="evidence" value="ECO:0007669"/>
    <property type="project" value="TreeGrafter"/>
</dbReference>
<dbReference type="OrthoDB" id="4279at2"/>
<dbReference type="Gene3D" id="3.60.140.10">
    <property type="entry name" value="CNF1/YfiH-like putative cysteine hydrolases"/>
    <property type="match status" value="1"/>
</dbReference>
<organism evidence="11 12">
    <name type="scientific">Candidatus Sulfobium mesophilum</name>
    <dbReference type="NCBI Taxonomy" id="2016548"/>
    <lineage>
        <taxon>Bacteria</taxon>
        <taxon>Pseudomonadati</taxon>
        <taxon>Nitrospirota</taxon>
        <taxon>Nitrospiria</taxon>
        <taxon>Nitrospirales</taxon>
        <taxon>Nitrospiraceae</taxon>
        <taxon>Candidatus Sulfobium</taxon>
    </lineage>
</organism>
<keyword evidence="12" id="KW-1185">Reference proteome</keyword>
<dbReference type="Proteomes" id="UP000245125">
    <property type="component" value="Unassembled WGS sequence"/>
</dbReference>
<comment type="catalytic activity">
    <reaction evidence="9">
        <text>S-methyl-5'-thioadenosine + phosphate = 5-(methylsulfanyl)-alpha-D-ribose 1-phosphate + adenine</text>
        <dbReference type="Rhea" id="RHEA:11852"/>
        <dbReference type="ChEBI" id="CHEBI:16708"/>
        <dbReference type="ChEBI" id="CHEBI:17509"/>
        <dbReference type="ChEBI" id="CHEBI:43474"/>
        <dbReference type="ChEBI" id="CHEBI:58533"/>
        <dbReference type="EC" id="2.4.2.28"/>
    </reaction>
    <physiologicalReaction direction="left-to-right" evidence="9">
        <dbReference type="Rhea" id="RHEA:11853"/>
    </physiologicalReaction>
</comment>
<dbReference type="AlphaFoldDB" id="A0A2U3QK31"/>
<evidence type="ECO:0000256" key="1">
    <source>
        <dbReference type="ARBA" id="ARBA00000553"/>
    </source>
</evidence>
<evidence type="ECO:0000256" key="5">
    <source>
        <dbReference type="ARBA" id="ARBA00022801"/>
    </source>
</evidence>
<dbReference type="NCBIfam" id="TIGR00726">
    <property type="entry name" value="peptidoglycan editing factor PgeF"/>
    <property type="match status" value="1"/>
</dbReference>
<dbReference type="GO" id="GO:0016787">
    <property type="term" value="F:hydrolase activity"/>
    <property type="evidence" value="ECO:0007669"/>
    <property type="project" value="UniProtKB-KW"/>
</dbReference>
<dbReference type="EMBL" id="OUUY01000119">
    <property type="protein sequence ID" value="SPQ01773.1"/>
    <property type="molecule type" value="Genomic_DNA"/>
</dbReference>
<comment type="catalytic activity">
    <reaction evidence="7">
        <text>adenosine + H2O + H(+) = inosine + NH4(+)</text>
        <dbReference type="Rhea" id="RHEA:24408"/>
        <dbReference type="ChEBI" id="CHEBI:15377"/>
        <dbReference type="ChEBI" id="CHEBI:15378"/>
        <dbReference type="ChEBI" id="CHEBI:16335"/>
        <dbReference type="ChEBI" id="CHEBI:17596"/>
        <dbReference type="ChEBI" id="CHEBI:28938"/>
        <dbReference type="EC" id="3.5.4.4"/>
    </reaction>
    <physiologicalReaction direction="left-to-right" evidence="7">
        <dbReference type="Rhea" id="RHEA:24409"/>
    </physiologicalReaction>
</comment>
<dbReference type="PANTHER" id="PTHR30616">
    <property type="entry name" value="UNCHARACTERIZED PROTEIN YFIH"/>
    <property type="match status" value="1"/>
</dbReference>
<keyword evidence="3" id="KW-0808">Transferase</keyword>
<protein>
    <recommendedName>
        <fullName evidence="10">Purine nucleoside phosphorylase</fullName>
    </recommendedName>
</protein>